<dbReference type="EMBL" id="OW240912">
    <property type="protein sequence ID" value="CAH2221429.1"/>
    <property type="molecule type" value="Genomic_DNA"/>
</dbReference>
<dbReference type="AlphaFoldDB" id="A0AAD1R0Z1"/>
<gene>
    <name evidence="2" type="ORF">PECUL_23A009941</name>
</gene>
<evidence type="ECO:0000313" key="3">
    <source>
        <dbReference type="Proteomes" id="UP001295444"/>
    </source>
</evidence>
<proteinExistence type="predicted"/>
<organism evidence="2 3">
    <name type="scientific">Pelobates cultripes</name>
    <name type="common">Western spadefoot toad</name>
    <dbReference type="NCBI Taxonomy" id="61616"/>
    <lineage>
        <taxon>Eukaryota</taxon>
        <taxon>Metazoa</taxon>
        <taxon>Chordata</taxon>
        <taxon>Craniata</taxon>
        <taxon>Vertebrata</taxon>
        <taxon>Euteleostomi</taxon>
        <taxon>Amphibia</taxon>
        <taxon>Batrachia</taxon>
        <taxon>Anura</taxon>
        <taxon>Pelobatoidea</taxon>
        <taxon>Pelobatidae</taxon>
        <taxon>Pelobates</taxon>
    </lineage>
</organism>
<reference evidence="2" key="1">
    <citation type="submission" date="2022-03" db="EMBL/GenBank/DDBJ databases">
        <authorList>
            <person name="Alioto T."/>
            <person name="Alioto T."/>
            <person name="Gomez Garrido J."/>
        </authorList>
    </citation>
    <scope>NUCLEOTIDE SEQUENCE</scope>
</reference>
<keyword evidence="3" id="KW-1185">Reference proteome</keyword>
<name>A0AAD1R0Z1_PELCU</name>
<feature type="region of interest" description="Disordered" evidence="1">
    <location>
        <begin position="1"/>
        <end position="20"/>
    </location>
</feature>
<evidence type="ECO:0000313" key="2">
    <source>
        <dbReference type="EMBL" id="CAH2221429.1"/>
    </source>
</evidence>
<accession>A0AAD1R0Z1</accession>
<evidence type="ECO:0000256" key="1">
    <source>
        <dbReference type="SAM" id="MobiDB-lite"/>
    </source>
</evidence>
<protein>
    <submittedName>
        <fullName evidence="2">Uncharacterized protein</fullName>
    </submittedName>
</protein>
<sequence length="72" mass="8442">MGNFQPHGGHCSPQAIPTANRNQTAAFRRRFMALHSGREFQRETKLNTPTHTIRQITHYRIFTNYMTTRLPE</sequence>
<dbReference type="Proteomes" id="UP001295444">
    <property type="component" value="Chromosome 01"/>
</dbReference>